<dbReference type="EMBL" id="QPJU01000002">
    <property type="protein sequence ID" value="RCX10721.1"/>
    <property type="molecule type" value="Genomic_DNA"/>
</dbReference>
<sequence>MTHLASITMTPGMPITHECVDWHAQTVAQSALSASIALDNAASAAAAFLQRSRAPGGRRMASRVYEDYVDLIARMDAESRYLQRLHQILDCTDAQQAEKQATNETKVHQ</sequence>
<comment type="caution">
    <text evidence="1">The sequence shown here is derived from an EMBL/GenBank/DDBJ whole genome shotgun (WGS) entry which is preliminary data.</text>
</comment>
<evidence type="ECO:0000313" key="2">
    <source>
        <dbReference type="Proteomes" id="UP000252174"/>
    </source>
</evidence>
<reference evidence="1 2" key="1">
    <citation type="submission" date="2018-07" db="EMBL/GenBank/DDBJ databases">
        <title>Genomic Encyclopedia of Type Strains, Phase IV (KMG-IV): sequencing the most valuable type-strain genomes for metagenomic binning, comparative biology and taxonomic classification.</title>
        <authorList>
            <person name="Goeker M."/>
        </authorList>
    </citation>
    <scope>NUCLEOTIDE SEQUENCE [LARGE SCALE GENOMIC DNA]</scope>
    <source>
        <strain evidence="1 2">DSM 100911</strain>
    </source>
</reference>
<keyword evidence="2" id="KW-1185">Reference proteome</keyword>
<protein>
    <submittedName>
        <fullName evidence="1">Uncharacterized protein</fullName>
    </submittedName>
</protein>
<gene>
    <name evidence="1" type="ORF">DFR45_102122</name>
</gene>
<dbReference type="Proteomes" id="UP000252174">
    <property type="component" value="Unassembled WGS sequence"/>
</dbReference>
<dbReference type="RefSeq" id="WP_114482318.1">
    <property type="nucleotide sequence ID" value="NZ_QPJU01000002.1"/>
</dbReference>
<name>A0A369ANH1_9BURK</name>
<organism evidence="1 2">
    <name type="scientific">Extensimonas vulgaris</name>
    <dbReference type="NCBI Taxonomy" id="1031594"/>
    <lineage>
        <taxon>Bacteria</taxon>
        <taxon>Pseudomonadati</taxon>
        <taxon>Pseudomonadota</taxon>
        <taxon>Betaproteobacteria</taxon>
        <taxon>Burkholderiales</taxon>
        <taxon>Comamonadaceae</taxon>
        <taxon>Extensimonas</taxon>
    </lineage>
</organism>
<dbReference type="AlphaFoldDB" id="A0A369ANH1"/>
<evidence type="ECO:0000313" key="1">
    <source>
        <dbReference type="EMBL" id="RCX10721.1"/>
    </source>
</evidence>
<accession>A0A369ANH1</accession>
<proteinExistence type="predicted"/>